<dbReference type="RefSeq" id="WP_213370974.1">
    <property type="nucleotide sequence ID" value="NZ_BSFJ01000038.1"/>
</dbReference>
<dbReference type="Proteomes" id="UP001143370">
    <property type="component" value="Unassembled WGS sequence"/>
</dbReference>
<comment type="caution">
    <text evidence="3">The sequence shown here is derived from an EMBL/GenBank/DDBJ whole genome shotgun (WGS) entry which is preliminary data.</text>
</comment>
<reference evidence="3" key="1">
    <citation type="journal article" date="2014" name="Int. J. Syst. Evol. Microbiol.">
        <title>Complete genome sequence of Corynebacterium casei LMG S-19264T (=DSM 44701T), isolated from a smear-ripened cheese.</title>
        <authorList>
            <consortium name="US DOE Joint Genome Institute (JGI-PGF)"/>
            <person name="Walter F."/>
            <person name="Albersmeier A."/>
            <person name="Kalinowski J."/>
            <person name="Ruckert C."/>
        </authorList>
    </citation>
    <scope>NUCLEOTIDE SEQUENCE</scope>
    <source>
        <strain evidence="3">VKM B-2484</strain>
    </source>
</reference>
<protein>
    <recommendedName>
        <fullName evidence="5">Flp family type IVb pilin</fullName>
    </recommendedName>
</protein>
<sequence>MREMVEREMVGQSMASRRRTAVARRPHGTGLEYGLIAAALAVAIVTVVVGVGTRYGGLPAPAPALSVDAAALR</sequence>
<name>A0A9W6JBC6_9HYPH</name>
<dbReference type="EMBL" id="BSFJ01000038">
    <property type="protein sequence ID" value="GLK74371.1"/>
    <property type="molecule type" value="Genomic_DNA"/>
</dbReference>
<proteinExistence type="predicted"/>
<dbReference type="AlphaFoldDB" id="A0A9W6JBC6"/>
<evidence type="ECO:0000256" key="1">
    <source>
        <dbReference type="SAM" id="MobiDB-lite"/>
    </source>
</evidence>
<keyword evidence="4" id="KW-1185">Reference proteome</keyword>
<evidence type="ECO:0000313" key="3">
    <source>
        <dbReference type="EMBL" id="GLK74371.1"/>
    </source>
</evidence>
<feature type="region of interest" description="Disordered" evidence="1">
    <location>
        <begin position="1"/>
        <end position="23"/>
    </location>
</feature>
<feature type="transmembrane region" description="Helical" evidence="2">
    <location>
        <begin position="33"/>
        <end position="53"/>
    </location>
</feature>
<gene>
    <name evidence="3" type="ORF">GCM10017643_44890</name>
</gene>
<accession>A0A9W6JBC6</accession>
<evidence type="ECO:0000313" key="4">
    <source>
        <dbReference type="Proteomes" id="UP001143370"/>
    </source>
</evidence>
<evidence type="ECO:0008006" key="5">
    <source>
        <dbReference type="Google" id="ProtNLM"/>
    </source>
</evidence>
<keyword evidence="2" id="KW-0472">Membrane</keyword>
<keyword evidence="2" id="KW-0812">Transmembrane</keyword>
<organism evidence="3 4">
    <name type="scientific">Ancylobacter dichloromethanicus</name>
    <dbReference type="NCBI Taxonomy" id="518825"/>
    <lineage>
        <taxon>Bacteria</taxon>
        <taxon>Pseudomonadati</taxon>
        <taxon>Pseudomonadota</taxon>
        <taxon>Alphaproteobacteria</taxon>
        <taxon>Hyphomicrobiales</taxon>
        <taxon>Xanthobacteraceae</taxon>
        <taxon>Ancylobacter</taxon>
    </lineage>
</organism>
<reference evidence="3" key="2">
    <citation type="submission" date="2023-01" db="EMBL/GenBank/DDBJ databases">
        <authorList>
            <person name="Sun Q."/>
            <person name="Evtushenko L."/>
        </authorList>
    </citation>
    <scope>NUCLEOTIDE SEQUENCE</scope>
    <source>
        <strain evidence="3">VKM B-2484</strain>
    </source>
</reference>
<evidence type="ECO:0000256" key="2">
    <source>
        <dbReference type="SAM" id="Phobius"/>
    </source>
</evidence>
<keyword evidence="2" id="KW-1133">Transmembrane helix</keyword>